<comment type="caution">
    <text evidence="2">The sequence shown here is derived from an EMBL/GenBank/DDBJ whole genome shotgun (WGS) entry which is preliminary data.</text>
</comment>
<sequence length="195" mass="19779">MTGRRTFGPTVLAGLAAATLAAVAGTRPWVVERGAAPAGDPVPGIDLADPVASAGEMPVALALGLVVLAAWGVVLVTRGRLRRLVAGLALVAAVGLLAAVVLAALTLPDQVAQAIREQGSDVGAAGFSAWFWSGAFAAVVSVVATAAAVRLTPSWPEMGSRYDAPGSGEDVRVEPAERSHLDLWKSMDEGHDPTA</sequence>
<dbReference type="Pfam" id="PF09534">
    <property type="entry name" value="Trp_oprn_chp"/>
    <property type="match status" value="1"/>
</dbReference>
<dbReference type="EMBL" id="JBHUGD010000001">
    <property type="protein sequence ID" value="MFD1945759.1"/>
    <property type="molecule type" value="Genomic_DNA"/>
</dbReference>
<reference evidence="3" key="1">
    <citation type="journal article" date="2019" name="Int. J. Syst. Evol. Microbiol.">
        <title>The Global Catalogue of Microorganisms (GCM) 10K type strain sequencing project: providing services to taxonomists for standard genome sequencing and annotation.</title>
        <authorList>
            <consortium name="The Broad Institute Genomics Platform"/>
            <consortium name="The Broad Institute Genome Sequencing Center for Infectious Disease"/>
            <person name="Wu L."/>
            <person name="Ma J."/>
        </authorList>
    </citation>
    <scope>NUCLEOTIDE SEQUENCE [LARGE SCALE GENOMIC DNA]</scope>
    <source>
        <strain evidence="3">CGMCC 1.12477</strain>
    </source>
</reference>
<name>A0ABW4TJA9_9ACTN</name>
<feature type="transmembrane region" description="Helical" evidence="1">
    <location>
        <begin position="84"/>
        <end position="107"/>
    </location>
</feature>
<keyword evidence="3" id="KW-1185">Reference proteome</keyword>
<keyword evidence="1" id="KW-1133">Transmembrane helix</keyword>
<organism evidence="2 3">
    <name type="scientific">Nocardioides aestuarii</name>
    <dbReference type="NCBI Taxonomy" id="252231"/>
    <lineage>
        <taxon>Bacteria</taxon>
        <taxon>Bacillati</taxon>
        <taxon>Actinomycetota</taxon>
        <taxon>Actinomycetes</taxon>
        <taxon>Propionibacteriales</taxon>
        <taxon>Nocardioidaceae</taxon>
        <taxon>Nocardioides</taxon>
    </lineage>
</organism>
<dbReference type="Proteomes" id="UP001597351">
    <property type="component" value="Unassembled WGS sequence"/>
</dbReference>
<protein>
    <submittedName>
        <fullName evidence="2">Trp biosynthesis-associated membrane protein</fullName>
    </submittedName>
</protein>
<evidence type="ECO:0000313" key="2">
    <source>
        <dbReference type="EMBL" id="MFD1945759.1"/>
    </source>
</evidence>
<dbReference type="PROSITE" id="PS51318">
    <property type="entry name" value="TAT"/>
    <property type="match status" value="1"/>
</dbReference>
<dbReference type="RefSeq" id="WP_343915334.1">
    <property type="nucleotide sequence ID" value="NZ_BAAAJT010000002.1"/>
</dbReference>
<keyword evidence="1" id="KW-0812">Transmembrane</keyword>
<gene>
    <name evidence="2" type="ORF">ACFSDE_03065</name>
</gene>
<proteinExistence type="predicted"/>
<keyword evidence="1" id="KW-0472">Membrane</keyword>
<dbReference type="InterPro" id="IPR019051">
    <property type="entry name" value="Trp_biosyn_TM_oprn/chp"/>
</dbReference>
<feature type="transmembrane region" description="Helical" evidence="1">
    <location>
        <begin position="57"/>
        <end position="77"/>
    </location>
</feature>
<feature type="transmembrane region" description="Helical" evidence="1">
    <location>
        <begin position="127"/>
        <end position="151"/>
    </location>
</feature>
<evidence type="ECO:0000313" key="3">
    <source>
        <dbReference type="Proteomes" id="UP001597351"/>
    </source>
</evidence>
<accession>A0ABW4TJA9</accession>
<dbReference type="InterPro" id="IPR006311">
    <property type="entry name" value="TAT_signal"/>
</dbReference>
<evidence type="ECO:0000256" key="1">
    <source>
        <dbReference type="SAM" id="Phobius"/>
    </source>
</evidence>